<comment type="caution">
    <text evidence="1">The sequence shown here is derived from an EMBL/GenBank/DDBJ whole genome shotgun (WGS) entry which is preliminary data.</text>
</comment>
<name>A0A2N9WW96_9NEIS</name>
<evidence type="ECO:0000313" key="1">
    <source>
        <dbReference type="EMBL" id="PIT17993.1"/>
    </source>
</evidence>
<protein>
    <submittedName>
        <fullName evidence="1">Uncharacterized protein</fullName>
    </submittedName>
</protein>
<dbReference type="EMBL" id="MDVB01000008">
    <property type="protein sequence ID" value="PIT17993.1"/>
    <property type="molecule type" value="Genomic_DNA"/>
</dbReference>
<sequence>MSNNHIQIYHVNNQQVCVEARFKGATVRKIRTVQSQSLRNVSSGVEISYLETINVLANKAKQESRKK</sequence>
<reference evidence="1 2" key="1">
    <citation type="journal article" date="2017" name="MBio">
        <title>Type VI secretion-mediated competition in the bee gut microbiome.</title>
        <authorList>
            <person name="Steele M.I."/>
            <person name="Kwong W.K."/>
            <person name="Powell J.E."/>
            <person name="Whiteley M."/>
            <person name="Moran N.A."/>
        </authorList>
    </citation>
    <scope>NUCLEOTIDE SEQUENCE [LARGE SCALE GENOMIC DNA]</scope>
    <source>
        <strain evidence="1 2">App2-2</strain>
    </source>
</reference>
<dbReference type="Proteomes" id="UP000231293">
    <property type="component" value="Unassembled WGS sequence"/>
</dbReference>
<organism evidence="1 2">
    <name type="scientific">Snodgrassella alvi</name>
    <dbReference type="NCBI Taxonomy" id="1196083"/>
    <lineage>
        <taxon>Bacteria</taxon>
        <taxon>Pseudomonadati</taxon>
        <taxon>Pseudomonadota</taxon>
        <taxon>Betaproteobacteria</taxon>
        <taxon>Neisseriales</taxon>
        <taxon>Neisseriaceae</taxon>
        <taxon>Snodgrassella</taxon>
    </lineage>
</organism>
<proteinExistence type="predicted"/>
<dbReference type="AlphaFoldDB" id="A0A2N9WW96"/>
<evidence type="ECO:0000313" key="2">
    <source>
        <dbReference type="Proteomes" id="UP000231293"/>
    </source>
</evidence>
<gene>
    <name evidence="1" type="ORF">BGI32_01620</name>
</gene>
<accession>A0A2N9WW96</accession>